<feature type="domain" description="Aspartate/glutamate/uridylate kinase" evidence="3">
    <location>
        <begin position="51"/>
        <end position="168"/>
    </location>
</feature>
<dbReference type="InterPro" id="IPR036393">
    <property type="entry name" value="AceGlu_kinase-like_sf"/>
</dbReference>
<feature type="non-terminal residue" evidence="4">
    <location>
        <position position="292"/>
    </location>
</feature>
<keyword evidence="4" id="KW-0418">Kinase</keyword>
<evidence type="ECO:0000256" key="2">
    <source>
        <dbReference type="SAM" id="MobiDB-lite"/>
    </source>
</evidence>
<dbReference type="GO" id="GO:0005829">
    <property type="term" value="C:cytosol"/>
    <property type="evidence" value="ECO:0007669"/>
    <property type="project" value="TreeGrafter"/>
</dbReference>
<dbReference type="GO" id="GO:0009089">
    <property type="term" value="P:lysine biosynthetic process via diaminopimelate"/>
    <property type="evidence" value="ECO:0007669"/>
    <property type="project" value="TreeGrafter"/>
</dbReference>
<reference evidence="4" key="1">
    <citation type="submission" date="2013-08" db="EMBL/GenBank/DDBJ databases">
        <authorList>
            <person name="Mendez C."/>
            <person name="Richter M."/>
            <person name="Ferrer M."/>
            <person name="Sanchez J."/>
        </authorList>
    </citation>
    <scope>NUCLEOTIDE SEQUENCE</scope>
</reference>
<dbReference type="AlphaFoldDB" id="T1CW53"/>
<keyword evidence="4" id="KW-0808">Transferase</keyword>
<feature type="non-terminal residue" evidence="4">
    <location>
        <position position="1"/>
    </location>
</feature>
<dbReference type="PANTHER" id="PTHR21499">
    <property type="entry name" value="ASPARTATE KINASE"/>
    <property type="match status" value="1"/>
</dbReference>
<dbReference type="InterPro" id="IPR001048">
    <property type="entry name" value="Asp/Glu/Uridylate_kinase"/>
</dbReference>
<dbReference type="SUPFAM" id="SSF53633">
    <property type="entry name" value="Carbamate kinase-like"/>
    <property type="match status" value="1"/>
</dbReference>
<evidence type="ECO:0000259" key="3">
    <source>
        <dbReference type="Pfam" id="PF00696"/>
    </source>
</evidence>
<comment type="similarity">
    <text evidence="1">Belongs to the aspartokinase family.</text>
</comment>
<dbReference type="GO" id="GO:0004072">
    <property type="term" value="F:aspartate kinase activity"/>
    <property type="evidence" value="ECO:0007669"/>
    <property type="project" value="TreeGrafter"/>
</dbReference>
<dbReference type="EMBL" id="AUZY01001983">
    <property type="protein sequence ID" value="EQD73389.1"/>
    <property type="molecule type" value="Genomic_DNA"/>
</dbReference>
<sequence length="292" mass="30597">SPRFSRSGRRRRRASSRPCCSASASGPGALEPDDPAWPLWVRGGPLGAAVDLETSREAVRSRLAPLLADEVVIVCGFLGREGSRLCTLGRGGSDVTATALGYLLEAEEVVLVKDVPGIFDADPRAVASARPLPEITADDAETLARGGSRVIAPDAFRFLRPGTRLRVIPFGSPWTTTSGTEVRPPSSRRPGAVPGSAPDTTERAAVACITLLPESGRTGIDELGRVVPPARWRGLSAAPGVLTVFLDEAEVSAAVEALHASGSFRGISSRVGLTQLRCASIEEGRSSTSLPR</sequence>
<reference evidence="4" key="2">
    <citation type="journal article" date="2014" name="ISME J.">
        <title>Microbial stratification in low pH oxic and suboxic macroscopic growths along an acid mine drainage.</title>
        <authorList>
            <person name="Mendez-Garcia C."/>
            <person name="Mesa V."/>
            <person name="Sprenger R.R."/>
            <person name="Richter M."/>
            <person name="Diez M.S."/>
            <person name="Solano J."/>
            <person name="Bargiela R."/>
            <person name="Golyshina O.V."/>
            <person name="Manteca A."/>
            <person name="Ramos J.L."/>
            <person name="Gallego J.R."/>
            <person name="Llorente I."/>
            <person name="Martins Dos Santos V.A."/>
            <person name="Jensen O.N."/>
            <person name="Pelaez A.I."/>
            <person name="Sanchez J."/>
            <person name="Ferrer M."/>
        </authorList>
    </citation>
    <scope>NUCLEOTIDE SEQUENCE</scope>
</reference>
<evidence type="ECO:0000256" key="1">
    <source>
        <dbReference type="ARBA" id="ARBA00010122"/>
    </source>
</evidence>
<feature type="region of interest" description="Disordered" evidence="2">
    <location>
        <begin position="176"/>
        <end position="200"/>
    </location>
</feature>
<dbReference type="Gene3D" id="3.40.1160.10">
    <property type="entry name" value="Acetylglutamate kinase-like"/>
    <property type="match status" value="1"/>
</dbReference>
<dbReference type="PANTHER" id="PTHR21499:SF70">
    <property type="entry name" value="ASPARTOKINASE"/>
    <property type="match status" value="1"/>
</dbReference>
<dbReference type="GO" id="GO:0009090">
    <property type="term" value="P:homoserine biosynthetic process"/>
    <property type="evidence" value="ECO:0007669"/>
    <property type="project" value="TreeGrafter"/>
</dbReference>
<feature type="compositionally biased region" description="Basic residues" evidence="2">
    <location>
        <begin position="1"/>
        <end position="15"/>
    </location>
</feature>
<comment type="caution">
    <text evidence="4">The sequence shown here is derived from an EMBL/GenBank/DDBJ whole genome shotgun (WGS) entry which is preliminary data.</text>
</comment>
<evidence type="ECO:0000313" key="4">
    <source>
        <dbReference type="EMBL" id="EQD73389.1"/>
    </source>
</evidence>
<accession>T1CW53</accession>
<organism evidence="4">
    <name type="scientific">mine drainage metagenome</name>
    <dbReference type="NCBI Taxonomy" id="410659"/>
    <lineage>
        <taxon>unclassified sequences</taxon>
        <taxon>metagenomes</taxon>
        <taxon>ecological metagenomes</taxon>
    </lineage>
</organism>
<feature type="compositionally biased region" description="Low complexity" evidence="2">
    <location>
        <begin position="16"/>
        <end position="27"/>
    </location>
</feature>
<name>T1CW53_9ZZZZ</name>
<proteinExistence type="inferred from homology"/>
<protein>
    <submittedName>
        <fullName evidence="4">Secreted protein containing Aspartate/glutamate/uridylate kinase domain protein</fullName>
    </submittedName>
</protein>
<feature type="region of interest" description="Disordered" evidence="2">
    <location>
        <begin position="1"/>
        <end position="31"/>
    </location>
</feature>
<dbReference type="Pfam" id="PF00696">
    <property type="entry name" value="AA_kinase"/>
    <property type="match status" value="1"/>
</dbReference>
<gene>
    <name evidence="4" type="ORF">B1B_03242</name>
</gene>